<comment type="caution">
    <text evidence="9">The sequence shown here is derived from an EMBL/GenBank/DDBJ whole genome shotgun (WGS) entry which is preliminary data.</text>
</comment>
<feature type="compositionally biased region" description="Low complexity" evidence="6">
    <location>
        <begin position="218"/>
        <end position="234"/>
    </location>
</feature>
<keyword evidence="4" id="KW-0067">ATP-binding</keyword>
<keyword evidence="3" id="KW-0547">Nucleotide-binding</keyword>
<evidence type="ECO:0000256" key="2">
    <source>
        <dbReference type="ARBA" id="ARBA00022598"/>
    </source>
</evidence>
<feature type="compositionally biased region" description="Basic and acidic residues" evidence="6">
    <location>
        <begin position="1"/>
        <end position="14"/>
    </location>
</feature>
<dbReference type="EMBL" id="JACHJT010000001">
    <property type="protein sequence ID" value="MBB4933743.1"/>
    <property type="molecule type" value="Genomic_DNA"/>
</dbReference>
<dbReference type="InterPro" id="IPR036695">
    <property type="entry name" value="Arg-tRNA-synth_N_sf"/>
</dbReference>
<dbReference type="SUPFAM" id="SSF55190">
    <property type="entry name" value="Arginyl-tRNA synthetase (ArgRS), N-terminal 'additional' domain"/>
    <property type="match status" value="1"/>
</dbReference>
<sequence length="458" mass="46883">MQADSRQEPRREPPIDGGATPWWLDDLLRSAAAAATRTSLASVPAAEPRRPPSGTRGDYASALALRIAGAVGLPAEALAADIAAELRLSPHVVSAAAEGRGFVNVTLTPRARVSLVRAACGANYLMGYRPAPADRGGRAAAAWALTPLHAAETVVRAREWAREDARRRMVLAAGADGADDSGARPSETPAEASGGVARRTGPGAPGRAGAAGPGGSAGPRYYSGPPPSWGSSGRAADEVTEVTWRDPYLDEPPGESDAARLLAVLGEASARFAFCRSAPEHPRAGELTGPGLPALPTAEEPGNWERHTAANPGFAVRYAHAHAVRTRAWAADLGFVPSRAVAEVGSGAGARGGALADDAVAALDEPLAAALAGCLFDGPGVLSAAAGRRQPHILVRYLEGVATAYHDWRESCTAVPTSVATDAARGEVVMARLELCAAVAGVLRTGLSLLGVPAPTRL</sequence>
<dbReference type="PANTHER" id="PTHR11956:SF5">
    <property type="entry name" value="ARGININE--TRNA LIGASE, CYTOPLASMIC"/>
    <property type="match status" value="1"/>
</dbReference>
<dbReference type="Gene3D" id="1.10.730.10">
    <property type="entry name" value="Isoleucyl-tRNA Synthetase, Domain 1"/>
    <property type="match status" value="1"/>
</dbReference>
<feature type="domain" description="Arginyl tRNA synthetase N-terminal" evidence="8">
    <location>
        <begin position="26"/>
        <end position="107"/>
    </location>
</feature>
<evidence type="ECO:0000313" key="9">
    <source>
        <dbReference type="EMBL" id="MBB4933743.1"/>
    </source>
</evidence>
<evidence type="ECO:0000256" key="5">
    <source>
        <dbReference type="ARBA" id="ARBA00049339"/>
    </source>
</evidence>
<keyword evidence="2 9" id="KW-0436">Ligase</keyword>
<feature type="domain" description="DALR anticodon binding" evidence="7">
    <location>
        <begin position="316"/>
        <end position="458"/>
    </location>
</feature>
<keyword evidence="9" id="KW-0030">Aminoacyl-tRNA synthetase</keyword>
<feature type="region of interest" description="Disordered" evidence="6">
    <location>
        <begin position="37"/>
        <end position="57"/>
    </location>
</feature>
<accession>A0A7W7RLH7</accession>
<organism evidence="9 10">
    <name type="scientific">Lipingzhangella halophila</name>
    <dbReference type="NCBI Taxonomy" id="1783352"/>
    <lineage>
        <taxon>Bacteria</taxon>
        <taxon>Bacillati</taxon>
        <taxon>Actinomycetota</taxon>
        <taxon>Actinomycetes</taxon>
        <taxon>Streptosporangiales</taxon>
        <taxon>Nocardiopsidaceae</taxon>
        <taxon>Lipingzhangella</taxon>
    </lineage>
</organism>
<keyword evidence="10" id="KW-1185">Reference proteome</keyword>
<comment type="catalytic activity">
    <reaction evidence="5">
        <text>tRNA(Arg) + L-arginine + ATP = L-arginyl-tRNA(Arg) + AMP + diphosphate</text>
        <dbReference type="Rhea" id="RHEA:20301"/>
        <dbReference type="Rhea" id="RHEA-COMP:9658"/>
        <dbReference type="Rhea" id="RHEA-COMP:9673"/>
        <dbReference type="ChEBI" id="CHEBI:30616"/>
        <dbReference type="ChEBI" id="CHEBI:32682"/>
        <dbReference type="ChEBI" id="CHEBI:33019"/>
        <dbReference type="ChEBI" id="CHEBI:78442"/>
        <dbReference type="ChEBI" id="CHEBI:78513"/>
        <dbReference type="ChEBI" id="CHEBI:456215"/>
        <dbReference type="EC" id="6.1.1.19"/>
    </reaction>
</comment>
<name>A0A7W7RLH7_9ACTN</name>
<evidence type="ECO:0000259" key="7">
    <source>
        <dbReference type="SMART" id="SM00836"/>
    </source>
</evidence>
<dbReference type="PANTHER" id="PTHR11956">
    <property type="entry name" value="ARGINYL-TRNA SYNTHETASE"/>
    <property type="match status" value="1"/>
</dbReference>
<dbReference type="GO" id="GO:0005737">
    <property type="term" value="C:cytoplasm"/>
    <property type="evidence" value="ECO:0007669"/>
    <property type="project" value="InterPro"/>
</dbReference>
<feature type="region of interest" description="Disordered" evidence="6">
    <location>
        <begin position="1"/>
        <end position="21"/>
    </location>
</feature>
<dbReference type="Pfam" id="PF03485">
    <property type="entry name" value="Arg_tRNA_synt_N"/>
    <property type="match status" value="1"/>
</dbReference>
<dbReference type="Gene3D" id="3.30.1360.70">
    <property type="entry name" value="Arginyl tRNA synthetase N-terminal domain"/>
    <property type="match status" value="1"/>
</dbReference>
<dbReference type="GO" id="GO:0004814">
    <property type="term" value="F:arginine-tRNA ligase activity"/>
    <property type="evidence" value="ECO:0007669"/>
    <property type="project" value="UniProtKB-EC"/>
</dbReference>
<dbReference type="GO" id="GO:0005524">
    <property type="term" value="F:ATP binding"/>
    <property type="evidence" value="ECO:0007669"/>
    <property type="project" value="UniProtKB-KW"/>
</dbReference>
<dbReference type="InterPro" id="IPR008909">
    <property type="entry name" value="DALR_anticod-bd"/>
</dbReference>
<gene>
    <name evidence="9" type="ORF">F4561_004563</name>
</gene>
<dbReference type="Pfam" id="PF05746">
    <property type="entry name" value="DALR_1"/>
    <property type="match status" value="1"/>
</dbReference>
<dbReference type="InterPro" id="IPR009080">
    <property type="entry name" value="tRNAsynth_Ia_anticodon-bd"/>
</dbReference>
<evidence type="ECO:0000256" key="4">
    <source>
        <dbReference type="ARBA" id="ARBA00022840"/>
    </source>
</evidence>
<dbReference type="EC" id="6.1.1.19" evidence="1"/>
<evidence type="ECO:0000313" key="10">
    <source>
        <dbReference type="Proteomes" id="UP000523007"/>
    </source>
</evidence>
<feature type="compositionally biased region" description="Gly residues" evidence="6">
    <location>
        <begin position="203"/>
        <end position="217"/>
    </location>
</feature>
<dbReference type="AlphaFoldDB" id="A0A7W7RLH7"/>
<dbReference type="InterPro" id="IPR001278">
    <property type="entry name" value="Arg-tRNA-ligase"/>
</dbReference>
<evidence type="ECO:0000256" key="3">
    <source>
        <dbReference type="ARBA" id="ARBA00022741"/>
    </source>
</evidence>
<dbReference type="SUPFAM" id="SSF47323">
    <property type="entry name" value="Anticodon-binding domain of a subclass of class I aminoacyl-tRNA synthetases"/>
    <property type="match status" value="1"/>
</dbReference>
<evidence type="ECO:0000256" key="1">
    <source>
        <dbReference type="ARBA" id="ARBA00012837"/>
    </source>
</evidence>
<dbReference type="SMART" id="SM01016">
    <property type="entry name" value="Arg_tRNA_synt_N"/>
    <property type="match status" value="1"/>
</dbReference>
<dbReference type="InterPro" id="IPR005148">
    <property type="entry name" value="Arg-tRNA-synth_N"/>
</dbReference>
<feature type="region of interest" description="Disordered" evidence="6">
    <location>
        <begin position="173"/>
        <end position="237"/>
    </location>
</feature>
<dbReference type="SMART" id="SM00836">
    <property type="entry name" value="DALR_1"/>
    <property type="match status" value="1"/>
</dbReference>
<reference evidence="9 10" key="1">
    <citation type="submission" date="2020-08" db="EMBL/GenBank/DDBJ databases">
        <title>Sequencing the genomes of 1000 actinobacteria strains.</title>
        <authorList>
            <person name="Klenk H.-P."/>
        </authorList>
    </citation>
    <scope>NUCLEOTIDE SEQUENCE [LARGE SCALE GENOMIC DNA]</scope>
    <source>
        <strain evidence="9 10">DSM 102030</strain>
    </source>
</reference>
<dbReference type="GO" id="GO:0006420">
    <property type="term" value="P:arginyl-tRNA aminoacylation"/>
    <property type="evidence" value="ECO:0007669"/>
    <property type="project" value="InterPro"/>
</dbReference>
<dbReference type="Proteomes" id="UP000523007">
    <property type="component" value="Unassembled WGS sequence"/>
</dbReference>
<proteinExistence type="predicted"/>
<evidence type="ECO:0000259" key="8">
    <source>
        <dbReference type="SMART" id="SM01016"/>
    </source>
</evidence>
<dbReference type="RefSeq" id="WP_184581308.1">
    <property type="nucleotide sequence ID" value="NZ_JACHJT010000001.1"/>
</dbReference>
<protein>
    <recommendedName>
        <fullName evidence="1">arginine--tRNA ligase</fullName>
        <ecNumber evidence="1">6.1.1.19</ecNumber>
    </recommendedName>
</protein>
<evidence type="ECO:0000256" key="6">
    <source>
        <dbReference type="SAM" id="MobiDB-lite"/>
    </source>
</evidence>